<evidence type="ECO:0000313" key="3">
    <source>
        <dbReference type="Proteomes" id="UP001152836"/>
    </source>
</evidence>
<gene>
    <name evidence="2" type="primary">Enthd1</name>
    <name evidence="2" type="ORF">PHOROB_LOCUS8381</name>
</gene>
<feature type="region of interest" description="Disordered" evidence="1">
    <location>
        <begin position="360"/>
        <end position="391"/>
    </location>
</feature>
<accession>A0AAU9ZF08</accession>
<dbReference type="EMBL" id="CALSGD010001443">
    <property type="protein sequence ID" value="CAH6791204.1"/>
    <property type="molecule type" value="Genomic_DNA"/>
</dbReference>
<dbReference type="AlphaFoldDB" id="A0AAU9ZF08"/>
<name>A0AAU9ZF08_PHORO</name>
<sequence length="488" mass="52978">MKEALITCSSSETWFTSSMSDASSSSPLRGGISSATEALVLSRVGSSSSVPRLSLTILDPVSMCLEIFQTDPSQTCHFVFGGSSSHDSLCVCCSPISAVMIPHSDFTNHFTSTKAELATWSLVSAFALVCWEEINVQLLPKLSQNAVSTPSEKKPSLQTNTSLGKRLEKATTNTLTESPPQTSQEEQRAAKSFETLTPLQAFRQSGKDEFVSLGLRMSKSASVFPNQSSVETLYVSPSFKTVTPEKEPRSSKALQTPKKSRLCWMEDMEDVSLKPLAMRENNIDSHQMQKFLIFSTTSEVASSFSTLSVSSPDLVHPEKSAHHFPLVFTSPSFWIQPHPQPSSAPFTYKDEAARVHHPFAPRSTASSDDEEYPIIPDNSSSATEKPGHTPSCNQVAFSTPTRTYFPSVPQASLQTSEGLPRESPESGSIRTLLGEVRGAVLRLHEDLSLVIQELSVINSYLGNLSGSSQAPSEALEDPQSSRGSSDPI</sequence>
<feature type="compositionally biased region" description="Polar residues" evidence="1">
    <location>
        <begin position="478"/>
        <end position="488"/>
    </location>
</feature>
<organism evidence="2 3">
    <name type="scientific">Phodopus roborovskii</name>
    <name type="common">Roborovski's desert hamster</name>
    <name type="synonym">Cricetulus roborovskii</name>
    <dbReference type="NCBI Taxonomy" id="109678"/>
    <lineage>
        <taxon>Eukaryota</taxon>
        <taxon>Metazoa</taxon>
        <taxon>Chordata</taxon>
        <taxon>Craniata</taxon>
        <taxon>Vertebrata</taxon>
        <taxon>Euteleostomi</taxon>
        <taxon>Mammalia</taxon>
        <taxon>Eutheria</taxon>
        <taxon>Euarchontoglires</taxon>
        <taxon>Glires</taxon>
        <taxon>Rodentia</taxon>
        <taxon>Myomorpha</taxon>
        <taxon>Muroidea</taxon>
        <taxon>Cricetidae</taxon>
        <taxon>Cricetinae</taxon>
        <taxon>Phodopus</taxon>
    </lineage>
</organism>
<keyword evidence="3" id="KW-1185">Reference proteome</keyword>
<feature type="region of interest" description="Disordered" evidence="1">
    <location>
        <begin position="465"/>
        <end position="488"/>
    </location>
</feature>
<evidence type="ECO:0000256" key="1">
    <source>
        <dbReference type="SAM" id="MobiDB-lite"/>
    </source>
</evidence>
<reference evidence="2" key="1">
    <citation type="submission" date="2022-06" db="EMBL/GenBank/DDBJ databases">
        <authorList>
            <person name="Andreotti S."/>
            <person name="Wyler E."/>
        </authorList>
    </citation>
    <scope>NUCLEOTIDE SEQUENCE</scope>
</reference>
<evidence type="ECO:0000313" key="2">
    <source>
        <dbReference type="EMBL" id="CAH6791204.1"/>
    </source>
</evidence>
<proteinExistence type="predicted"/>
<protein>
    <submittedName>
        <fullName evidence="2">Enthd1 protein</fullName>
    </submittedName>
</protein>
<dbReference type="Proteomes" id="UP001152836">
    <property type="component" value="Unassembled WGS sequence"/>
</dbReference>
<comment type="caution">
    <text evidence="2">The sequence shown here is derived from an EMBL/GenBank/DDBJ whole genome shotgun (WGS) entry which is preliminary data.</text>
</comment>